<reference evidence="7 8" key="1">
    <citation type="submission" date="2009-06" db="EMBL/GenBank/DDBJ databases">
        <title>Complete sequence of Desulfovibrio salexigens DSM 2638.</title>
        <authorList>
            <consortium name="US DOE Joint Genome Institute"/>
            <person name="Lucas S."/>
            <person name="Copeland A."/>
            <person name="Lapidus A."/>
            <person name="Glavina del Rio T."/>
            <person name="Tice H."/>
            <person name="Bruce D."/>
            <person name="Goodwin L."/>
            <person name="Pitluck S."/>
            <person name="Munk A.C."/>
            <person name="Brettin T."/>
            <person name="Detter J.C."/>
            <person name="Han C."/>
            <person name="Tapia R."/>
            <person name="Larimer F."/>
            <person name="Land M."/>
            <person name="Hauser L."/>
            <person name="Kyrpides N."/>
            <person name="Anderson I."/>
            <person name="Wall J.D."/>
            <person name="Arkin A.P."/>
            <person name="Dehal P."/>
            <person name="Chivian D."/>
            <person name="Giles B."/>
            <person name="Hazen T.C."/>
        </authorList>
    </citation>
    <scope>NUCLEOTIDE SEQUENCE [LARGE SCALE GENOMIC DNA]</scope>
    <source>
        <strain evidence="8">ATCC 14822 / DSM 2638 / NCIMB 8403 / VKM B-1763</strain>
    </source>
</reference>
<dbReference type="KEGG" id="dsa:Desal_2534"/>
<evidence type="ECO:0000256" key="1">
    <source>
        <dbReference type="ARBA" id="ARBA00004651"/>
    </source>
</evidence>
<dbReference type="GO" id="GO:0005886">
    <property type="term" value="C:plasma membrane"/>
    <property type="evidence" value="ECO:0007669"/>
    <property type="project" value="UniProtKB-SubCell"/>
</dbReference>
<evidence type="ECO:0000256" key="2">
    <source>
        <dbReference type="ARBA" id="ARBA00022475"/>
    </source>
</evidence>
<evidence type="ECO:0000256" key="4">
    <source>
        <dbReference type="ARBA" id="ARBA00022989"/>
    </source>
</evidence>
<dbReference type="Proteomes" id="UP000002601">
    <property type="component" value="Chromosome"/>
</dbReference>
<name>C6BY60_MARSD</name>
<evidence type="ECO:0000313" key="8">
    <source>
        <dbReference type="Proteomes" id="UP000002601"/>
    </source>
</evidence>
<protein>
    <submittedName>
        <fullName evidence="7">Na+/Picotransporter</fullName>
    </submittedName>
</protein>
<feature type="transmembrane region" description="Helical" evidence="6">
    <location>
        <begin position="136"/>
        <end position="158"/>
    </location>
</feature>
<dbReference type="eggNOG" id="COG1283">
    <property type="taxonomic scope" value="Bacteria"/>
</dbReference>
<evidence type="ECO:0000256" key="3">
    <source>
        <dbReference type="ARBA" id="ARBA00022692"/>
    </source>
</evidence>
<keyword evidence="5 6" id="KW-0472">Membrane</keyword>
<proteinExistence type="predicted"/>
<organism evidence="7 8">
    <name type="scientific">Maridesulfovibrio salexigens (strain ATCC 14822 / DSM 2638 / NCIMB 8403 / VKM B-1763)</name>
    <name type="common">Desulfovibrio salexigens</name>
    <dbReference type="NCBI Taxonomy" id="526222"/>
    <lineage>
        <taxon>Bacteria</taxon>
        <taxon>Pseudomonadati</taxon>
        <taxon>Thermodesulfobacteriota</taxon>
        <taxon>Desulfovibrionia</taxon>
        <taxon>Desulfovibrionales</taxon>
        <taxon>Desulfovibrionaceae</taxon>
        <taxon>Maridesulfovibrio</taxon>
    </lineage>
</organism>
<evidence type="ECO:0000256" key="5">
    <source>
        <dbReference type="ARBA" id="ARBA00023136"/>
    </source>
</evidence>
<feature type="transmembrane region" description="Helical" evidence="6">
    <location>
        <begin position="250"/>
        <end position="273"/>
    </location>
</feature>
<evidence type="ECO:0000313" key="7">
    <source>
        <dbReference type="EMBL" id="ACS80590.1"/>
    </source>
</evidence>
<keyword evidence="2" id="KW-1003">Cell membrane</keyword>
<dbReference type="InterPro" id="IPR003841">
    <property type="entry name" value="Na/Pi_transpt"/>
</dbReference>
<dbReference type="EMBL" id="CP001649">
    <property type="protein sequence ID" value="ACS80590.1"/>
    <property type="molecule type" value="Genomic_DNA"/>
</dbReference>
<feature type="transmembrane region" description="Helical" evidence="6">
    <location>
        <begin position="54"/>
        <end position="74"/>
    </location>
</feature>
<dbReference type="RefSeq" id="WP_015852406.1">
    <property type="nucleotide sequence ID" value="NC_012881.1"/>
</dbReference>
<keyword evidence="8" id="KW-1185">Reference proteome</keyword>
<dbReference type="PANTHER" id="PTHR10010">
    <property type="entry name" value="SOLUTE CARRIER FAMILY 34 SODIUM PHOSPHATE , MEMBER 2-RELATED"/>
    <property type="match status" value="1"/>
</dbReference>
<sequence>MSLALFGNLFGGLGLFLIGMRLMTTGLKQAAGKSLRKILGQWTKSPGRGLFSGFMITALVQSSSAVTVAVIGFVNAGLITLSQSIGVIYGSNIGTTVTGWIVAAVGFSVNLKAFALPVIALGAILRLTGPTSRRAFFGDAFAGFGLFLMGISTLQMAFKGIESSIDLSVFASMGALSIPIFIGIGLMLTLLMQSSSAAMALVLTATVSGLMDLNQGAAAVIGTNIGTTSTAALSVIGATINAKKVATGHIIFNIITALAALIMLPVLIKSILFCMDIMNLSHEPAVVLALFHTAFNFLGVLILWPFTDKLVSFIEKRFASLEDDRGRPKYLDNNVIGTPALALDALTLEMERIGQLTRRIVRKGLNSDFGYGALPTDKAAQDSLIEAARSFCAKLQSRPLTEQQGQQVATALRVLQYFRTAGALCASLEKKRLKPALELLGPDADMVTVFRNSCIGVLNVAENPCSEEFCKIDNMIHDMLSAYHDLKAKLLSAGGTGNIPVPEMVEQLELFSKVRRIARQAAKGAVYLAAMRPDSGVCCQTNTVKFAWNRHW</sequence>
<dbReference type="AlphaFoldDB" id="C6BY60"/>
<dbReference type="GO" id="GO:0005436">
    <property type="term" value="F:sodium:phosphate symporter activity"/>
    <property type="evidence" value="ECO:0007669"/>
    <property type="project" value="InterPro"/>
</dbReference>
<keyword evidence="3 6" id="KW-0812">Transmembrane</keyword>
<accession>C6BY60</accession>
<keyword evidence="4 6" id="KW-1133">Transmembrane helix</keyword>
<dbReference type="Pfam" id="PF02690">
    <property type="entry name" value="Na_Pi_cotrans"/>
    <property type="match status" value="2"/>
</dbReference>
<comment type="subcellular location">
    <subcellularLocation>
        <location evidence="1">Cell membrane</location>
        <topology evidence="1">Multi-pass membrane protein</topology>
    </subcellularLocation>
</comment>
<feature type="transmembrane region" description="Helical" evidence="6">
    <location>
        <begin position="113"/>
        <end position="129"/>
    </location>
</feature>
<dbReference type="OrthoDB" id="9763003at2"/>
<dbReference type="GO" id="GO:0044341">
    <property type="term" value="P:sodium-dependent phosphate transport"/>
    <property type="evidence" value="ECO:0007669"/>
    <property type="project" value="InterPro"/>
</dbReference>
<dbReference type="PANTHER" id="PTHR10010:SF46">
    <property type="entry name" value="SODIUM-DEPENDENT PHOSPHATE TRANSPORT PROTEIN 2B"/>
    <property type="match status" value="1"/>
</dbReference>
<dbReference type="NCBIfam" id="NF037997">
    <property type="entry name" value="Na_Pi_symport"/>
    <property type="match status" value="1"/>
</dbReference>
<dbReference type="HOGENOM" id="CLU_025623_1_0_7"/>
<feature type="transmembrane region" description="Helical" evidence="6">
    <location>
        <begin position="170"/>
        <end position="191"/>
    </location>
</feature>
<evidence type="ECO:0000256" key="6">
    <source>
        <dbReference type="SAM" id="Phobius"/>
    </source>
</evidence>
<feature type="transmembrane region" description="Helical" evidence="6">
    <location>
        <begin position="86"/>
        <end position="107"/>
    </location>
</feature>
<gene>
    <name evidence="7" type="ordered locus">Desal_2534</name>
</gene>
<dbReference type="STRING" id="526222.Desal_2534"/>
<feature type="transmembrane region" description="Helical" evidence="6">
    <location>
        <begin position="285"/>
        <end position="307"/>
    </location>
</feature>